<dbReference type="OrthoDB" id="4033386at2759"/>
<keyword evidence="2" id="KW-1185">Reference proteome</keyword>
<proteinExistence type="predicted"/>
<protein>
    <submittedName>
        <fullName evidence="1">Uncharacterized protein</fullName>
    </submittedName>
</protein>
<sequence>MVRRKSLNALELDTKVAEVVLGVQQGLYKSSYAAAKALGLNKNTVLKRVSGCPTRSQARQQQQKLSYAQENVLLKWIKELTISGYSPGHRLLKEIAEDIRTTRSRDLDDASPPLLGLHARPPLAKIGFHDLLNDIHTSQLSLDVELKYKIMQVNRYNMDESGFSIGTMESTRIILDSTFRTKHQAHPGRQEWVSMIECICADGTILPPIGIFEGKNVLQNWILNEVLDKWFFSAKDE</sequence>
<dbReference type="EMBL" id="KV454291">
    <property type="protein sequence ID" value="ODQ75013.1"/>
    <property type="molecule type" value="Genomic_DNA"/>
</dbReference>
<organism evidence="1 2">
    <name type="scientific">Lipomyces starkeyi NRRL Y-11557</name>
    <dbReference type="NCBI Taxonomy" id="675824"/>
    <lineage>
        <taxon>Eukaryota</taxon>
        <taxon>Fungi</taxon>
        <taxon>Dikarya</taxon>
        <taxon>Ascomycota</taxon>
        <taxon>Saccharomycotina</taxon>
        <taxon>Lipomycetes</taxon>
        <taxon>Lipomycetales</taxon>
        <taxon>Lipomycetaceae</taxon>
        <taxon>Lipomyces</taxon>
    </lineage>
</organism>
<dbReference type="Proteomes" id="UP000094385">
    <property type="component" value="Unassembled WGS sequence"/>
</dbReference>
<gene>
    <name evidence="1" type="ORF">LIPSTDRAFT_1751</name>
</gene>
<reference evidence="1 2" key="1">
    <citation type="journal article" date="2016" name="Proc. Natl. Acad. Sci. U.S.A.">
        <title>Comparative genomics of biotechnologically important yeasts.</title>
        <authorList>
            <person name="Riley R."/>
            <person name="Haridas S."/>
            <person name="Wolfe K.H."/>
            <person name="Lopes M.R."/>
            <person name="Hittinger C.T."/>
            <person name="Goeker M."/>
            <person name="Salamov A.A."/>
            <person name="Wisecaver J.H."/>
            <person name="Long T.M."/>
            <person name="Calvey C.H."/>
            <person name="Aerts A.L."/>
            <person name="Barry K.W."/>
            <person name="Choi C."/>
            <person name="Clum A."/>
            <person name="Coughlan A.Y."/>
            <person name="Deshpande S."/>
            <person name="Douglass A.P."/>
            <person name="Hanson S.J."/>
            <person name="Klenk H.-P."/>
            <person name="LaButti K.M."/>
            <person name="Lapidus A."/>
            <person name="Lindquist E.A."/>
            <person name="Lipzen A.M."/>
            <person name="Meier-Kolthoff J.P."/>
            <person name="Ohm R.A."/>
            <person name="Otillar R.P."/>
            <person name="Pangilinan J.L."/>
            <person name="Peng Y."/>
            <person name="Rokas A."/>
            <person name="Rosa C.A."/>
            <person name="Scheuner C."/>
            <person name="Sibirny A.A."/>
            <person name="Slot J.C."/>
            <person name="Stielow J.B."/>
            <person name="Sun H."/>
            <person name="Kurtzman C.P."/>
            <person name="Blackwell M."/>
            <person name="Grigoriev I.V."/>
            <person name="Jeffries T.W."/>
        </authorList>
    </citation>
    <scope>NUCLEOTIDE SEQUENCE [LARGE SCALE GENOMIC DNA]</scope>
    <source>
        <strain evidence="1 2">NRRL Y-11557</strain>
    </source>
</reference>
<evidence type="ECO:0000313" key="1">
    <source>
        <dbReference type="EMBL" id="ODQ75013.1"/>
    </source>
</evidence>
<dbReference type="STRING" id="675824.A0A1E3QBD8"/>
<accession>A0A1E3QBD8</accession>
<evidence type="ECO:0000313" key="2">
    <source>
        <dbReference type="Proteomes" id="UP000094385"/>
    </source>
</evidence>
<dbReference type="AlphaFoldDB" id="A0A1E3QBD8"/>
<name>A0A1E3QBD8_LIPST</name>